<dbReference type="Pfam" id="PF13410">
    <property type="entry name" value="GST_C_2"/>
    <property type="match status" value="1"/>
</dbReference>
<dbReference type="GO" id="GO:0004364">
    <property type="term" value="F:glutathione transferase activity"/>
    <property type="evidence" value="ECO:0007669"/>
    <property type="project" value="InterPro"/>
</dbReference>
<dbReference type="Gene3D" id="3.40.30.10">
    <property type="entry name" value="Glutaredoxin"/>
    <property type="match status" value="1"/>
</dbReference>
<dbReference type="Gene3D" id="1.20.1050.10">
    <property type="match status" value="1"/>
</dbReference>
<feature type="site" description="Lowers pKa of active site Cys" evidence="3">
    <location>
        <position position="287"/>
    </location>
</feature>
<keyword evidence="6" id="KW-1185">Reference proteome</keyword>
<evidence type="ECO:0000259" key="4">
    <source>
        <dbReference type="Pfam" id="PF13409"/>
    </source>
</evidence>
<dbReference type="AlphaFoldDB" id="A0A545T264"/>
<evidence type="ECO:0000313" key="6">
    <source>
        <dbReference type="Proteomes" id="UP000315252"/>
    </source>
</evidence>
<dbReference type="InterPro" id="IPR036282">
    <property type="entry name" value="Glutathione-S-Trfase_C_sf"/>
</dbReference>
<accession>A0A545T264</accession>
<dbReference type="InterPro" id="IPR036249">
    <property type="entry name" value="Thioredoxin-like_sf"/>
</dbReference>
<feature type="site" description="Lowers pKa of active site Cys" evidence="3">
    <location>
        <position position="244"/>
    </location>
</feature>
<evidence type="ECO:0000256" key="3">
    <source>
        <dbReference type="PIRSR" id="PIRSR015753-3"/>
    </source>
</evidence>
<dbReference type="CDD" id="cd03190">
    <property type="entry name" value="GST_C_Omega_like"/>
    <property type="match status" value="1"/>
</dbReference>
<gene>
    <name evidence="5" type="ORF">FKG95_27070</name>
</gene>
<evidence type="ECO:0000313" key="5">
    <source>
        <dbReference type="EMBL" id="TQV71299.1"/>
    </source>
</evidence>
<feature type="binding site" evidence="2">
    <location>
        <begin position="139"/>
        <end position="140"/>
    </location>
    <ligand>
        <name>glutathione</name>
        <dbReference type="ChEBI" id="CHEBI:57925"/>
    </ligand>
</feature>
<dbReference type="PIRSF" id="PIRSF015753">
    <property type="entry name" value="GST"/>
    <property type="match status" value="1"/>
</dbReference>
<feature type="active site" description="Proton donor/acceptor" evidence="1">
    <location>
        <position position="186"/>
    </location>
</feature>
<proteinExistence type="predicted"/>
<dbReference type="SFLD" id="SFLDG01148">
    <property type="entry name" value="Xi_(cytGST)"/>
    <property type="match status" value="1"/>
</dbReference>
<reference evidence="5 6" key="1">
    <citation type="submission" date="2019-06" db="EMBL/GenBank/DDBJ databases">
        <title>Whole genome sequence for Rhodospirillaceae sp. R148.</title>
        <authorList>
            <person name="Wang G."/>
        </authorList>
    </citation>
    <scope>NUCLEOTIDE SEQUENCE [LARGE SCALE GENOMIC DNA]</scope>
    <source>
        <strain evidence="5 6">R148</strain>
    </source>
</reference>
<protein>
    <submittedName>
        <fullName evidence="5">Glutathione-dependent reductase</fullName>
    </submittedName>
</protein>
<organism evidence="5 6">
    <name type="scientific">Denitrobaculum tricleocarpae</name>
    <dbReference type="NCBI Taxonomy" id="2591009"/>
    <lineage>
        <taxon>Bacteria</taxon>
        <taxon>Pseudomonadati</taxon>
        <taxon>Pseudomonadota</taxon>
        <taxon>Alphaproteobacteria</taxon>
        <taxon>Rhodospirillales</taxon>
        <taxon>Rhodospirillaceae</taxon>
        <taxon>Denitrobaculum</taxon>
    </lineage>
</organism>
<dbReference type="Proteomes" id="UP000315252">
    <property type="component" value="Unassembled WGS sequence"/>
</dbReference>
<name>A0A545T264_9PROT</name>
<dbReference type="InterPro" id="IPR004045">
    <property type="entry name" value="Glutathione_S-Trfase_N"/>
</dbReference>
<comment type="caution">
    <text evidence="5">The sequence shown here is derived from an EMBL/GenBank/DDBJ whole genome shotgun (WGS) entry which is preliminary data.</text>
</comment>
<dbReference type="SFLD" id="SFLDS00019">
    <property type="entry name" value="Glutathione_Transferase_(cytos"/>
    <property type="match status" value="1"/>
</dbReference>
<dbReference type="PANTHER" id="PTHR32419:SF6">
    <property type="entry name" value="GLUTATHIONE S-TRANSFERASE OMEGA-LIKE 1-RELATED"/>
    <property type="match status" value="1"/>
</dbReference>
<evidence type="ECO:0000256" key="1">
    <source>
        <dbReference type="PIRSR" id="PIRSR015753-1"/>
    </source>
</evidence>
<dbReference type="RefSeq" id="WP_142899592.1">
    <property type="nucleotide sequence ID" value="NZ_ML660065.1"/>
</dbReference>
<dbReference type="InterPro" id="IPR040079">
    <property type="entry name" value="Glutathione_S-Trfase"/>
</dbReference>
<feature type="domain" description="GST N-terminal" evidence="4">
    <location>
        <begin position="55"/>
        <end position="149"/>
    </location>
</feature>
<dbReference type="PANTHER" id="PTHR32419">
    <property type="entry name" value="GLUTATHIONYL-HYDROQUINONE REDUCTASE"/>
    <property type="match status" value="1"/>
</dbReference>
<dbReference type="SUPFAM" id="SSF52833">
    <property type="entry name" value="Thioredoxin-like"/>
    <property type="match status" value="1"/>
</dbReference>
<feature type="active site" description="Nucleophile" evidence="1">
    <location>
        <position position="55"/>
    </location>
</feature>
<dbReference type="InterPro" id="IPR016639">
    <property type="entry name" value="GST_Omega/GSH"/>
</dbReference>
<sequence length="343" mass="38774">MGMVIDGQWVQEDRIYENGGFERRASLFDVPLGKDLARSIREEPGRYHLIASQSCPWSHRTILLRSFKGLEGVLPMQIAHGPRIEGYAVNGGAPWRVPGSDQEIIHMHELYRLADPGYTGRSTVPVLWDSVGQRIVSNESARIMRLLDSVSGEPGGLDFTLLPPGLTPEIDAFNDRLQTEFSNAVYRAGLARRQDHYEAAVEEVFSILAELEQRLAARRYLFGAVLTEADLRLLPALLRFDHVYHSYFRCSRKCLADYSNLWAYTRDLYGWRGVAEMTNFRAIREGYFLNDGDGNPFGVIPVAPEIDWFEPHGRDVQWPAQLTLRNGDLVTVDPVTLQPIGEA</sequence>
<dbReference type="SFLD" id="SFLDG01206">
    <property type="entry name" value="Xi.1"/>
    <property type="match status" value="1"/>
</dbReference>
<dbReference type="SUPFAM" id="SSF47616">
    <property type="entry name" value="GST C-terminal domain-like"/>
    <property type="match status" value="1"/>
</dbReference>
<evidence type="ECO:0000256" key="2">
    <source>
        <dbReference type="PIRSR" id="PIRSR015753-2"/>
    </source>
</evidence>
<dbReference type="EMBL" id="VHSH01000014">
    <property type="protein sequence ID" value="TQV71299.1"/>
    <property type="molecule type" value="Genomic_DNA"/>
</dbReference>
<feature type="binding site" evidence="2">
    <location>
        <begin position="121"/>
        <end position="124"/>
    </location>
    <ligand>
        <name>glutathione</name>
        <dbReference type="ChEBI" id="CHEBI:57925"/>
    </ligand>
</feature>
<dbReference type="GO" id="GO:0005737">
    <property type="term" value="C:cytoplasm"/>
    <property type="evidence" value="ECO:0007669"/>
    <property type="project" value="TreeGrafter"/>
</dbReference>
<dbReference type="InterPro" id="IPR047047">
    <property type="entry name" value="GST_Omega-like_C"/>
</dbReference>
<dbReference type="Pfam" id="PF13409">
    <property type="entry name" value="GST_N_2"/>
    <property type="match status" value="1"/>
</dbReference>
<dbReference type="OrthoDB" id="7849125at2"/>